<name>A0A086J6W6_TOXGO</name>
<dbReference type="AlphaFoldDB" id="A0A086J6W6"/>
<evidence type="ECO:0000313" key="3">
    <source>
        <dbReference type="Proteomes" id="UP000028828"/>
    </source>
</evidence>
<dbReference type="OrthoDB" id="330051at2759"/>
<comment type="caution">
    <text evidence="2">The sequence shown here is derived from an EMBL/GenBank/DDBJ whole genome shotgun (WGS) entry which is preliminary data.</text>
</comment>
<dbReference type="Proteomes" id="UP000028828">
    <property type="component" value="Unassembled WGS sequence"/>
</dbReference>
<gene>
    <name evidence="2" type="ORF">TGP89_207210</name>
</gene>
<evidence type="ECO:0008006" key="4">
    <source>
        <dbReference type="Google" id="ProtNLM"/>
    </source>
</evidence>
<feature type="compositionally biased region" description="Basic and acidic residues" evidence="1">
    <location>
        <begin position="14"/>
        <end position="24"/>
    </location>
</feature>
<sequence>MAANTTATGTHPAQECHLKHPPEFDGGKVHPWVASFEHFMRIKKVPEREWANSAKTYFSLSAWEKWMRHEGKEFEKEPHSWEEFKEKIEKIFGHHEKGEEKLEREGKKKP</sequence>
<feature type="region of interest" description="Disordered" evidence="1">
    <location>
        <begin position="1"/>
        <end position="24"/>
    </location>
</feature>
<reference evidence="2 3" key="1">
    <citation type="submission" date="2014-03" db="EMBL/GenBank/DDBJ databases">
        <authorList>
            <person name="Sibley D."/>
            <person name="Venepally P."/>
            <person name="Karamycheva S."/>
            <person name="Hadjithomas M."/>
            <person name="Khan A."/>
            <person name="Brunk B."/>
            <person name="Roos D."/>
            <person name="Caler E."/>
            <person name="Lorenzi H."/>
        </authorList>
    </citation>
    <scope>NUCLEOTIDE SEQUENCE [LARGE SCALE GENOMIC DNA]</scope>
    <source>
        <strain evidence="3">p89</strain>
    </source>
</reference>
<proteinExistence type="predicted"/>
<evidence type="ECO:0000313" key="2">
    <source>
        <dbReference type="EMBL" id="KFG27884.1"/>
    </source>
</evidence>
<evidence type="ECO:0000256" key="1">
    <source>
        <dbReference type="SAM" id="MobiDB-lite"/>
    </source>
</evidence>
<accession>A0A086J6W6</accession>
<dbReference type="VEuPathDB" id="ToxoDB:TGP89_207210"/>
<protein>
    <recommendedName>
        <fullName evidence="4">Retrotransposon gag domain-containing protein</fullName>
    </recommendedName>
</protein>
<dbReference type="EMBL" id="AEYI02002546">
    <property type="protein sequence ID" value="KFG27884.1"/>
    <property type="molecule type" value="Genomic_DNA"/>
</dbReference>
<feature type="compositionally biased region" description="Polar residues" evidence="1">
    <location>
        <begin position="1"/>
        <end position="11"/>
    </location>
</feature>
<organism evidence="2 3">
    <name type="scientific">Toxoplasma gondii p89</name>
    <dbReference type="NCBI Taxonomy" id="943119"/>
    <lineage>
        <taxon>Eukaryota</taxon>
        <taxon>Sar</taxon>
        <taxon>Alveolata</taxon>
        <taxon>Apicomplexa</taxon>
        <taxon>Conoidasida</taxon>
        <taxon>Coccidia</taxon>
        <taxon>Eucoccidiorida</taxon>
        <taxon>Eimeriorina</taxon>
        <taxon>Sarcocystidae</taxon>
        <taxon>Toxoplasma</taxon>
    </lineage>
</organism>